<comment type="caution">
    <text evidence="1">The sequence shown here is derived from an EMBL/GenBank/DDBJ whole genome shotgun (WGS) entry which is preliminary data.</text>
</comment>
<dbReference type="Proteomes" id="UP000663860">
    <property type="component" value="Unassembled WGS sequence"/>
</dbReference>
<gene>
    <name evidence="1" type="ORF">IZO911_LOCUS32216</name>
</gene>
<feature type="non-terminal residue" evidence="1">
    <location>
        <position position="688"/>
    </location>
</feature>
<proteinExistence type="predicted"/>
<dbReference type="EMBL" id="CAJNOE010000551">
    <property type="protein sequence ID" value="CAF1267114.1"/>
    <property type="molecule type" value="Genomic_DNA"/>
</dbReference>
<reference evidence="1" key="1">
    <citation type="submission" date="2021-02" db="EMBL/GenBank/DDBJ databases">
        <authorList>
            <person name="Nowell W R."/>
        </authorList>
    </citation>
    <scope>NUCLEOTIDE SEQUENCE</scope>
</reference>
<sequence length="688" mass="83423">MELKTNRNFYRIIDSIRSSIRKLQYDIQDIIDQLDFQSNTINIRPLLHLLSQLKKAEWIDRISPGFLEKIRRDIENEFIEQMENFESKLKKFNLDLEYPENIPLANEILIKIHLFEDFERYLPELRIYQERINKNFCEVIQKKLESIFKRYNLSEKSLDYLKNELNQFKQIEINYDNLYPPIYFLKQAGYSNINKLNEEIQLEKNQLDFQIKKLQLINVDLYSINLQTIKDEYFRLIDEHESMFLKSIQFLNEHGFENYEVLQKKIQEKTNNLNYYIEQKQQFYFHDELDGSFMNQILTYVNHCEDLINNDIKQLANEIDESVKKYLVEYGNFIEKEIERCFNSVINSDKVHSNNLRKYSYELITMEEYPLVFKYLNGRNKLDYYKKKFLYYYDSILIEIEQDKINENYKDFQKKLDIIQSLICLDEFFIQLPENNKFENLFKKSQSDFYKIPEQTHRTILDAISKQDFNLINSKLSSIEIFSKSKFICHIKTSLENILESIIKTTKNCANSLNENIRYEQNKENIPKYIENHERIQIILQQTNILNFINKNIRFSLENLFEEIEKILIKKILNILQSVEDFFNQNNYLFIEKTMEYLIDLLKELNNYYKFESIQEKVNQMKTRICQLPNEIVQRYDVIDLNKYINDSPKDVCEQLKLVSSNGYSKYIQTHRQVIEKLREKFSSEINY</sequence>
<evidence type="ECO:0000313" key="2">
    <source>
        <dbReference type="Proteomes" id="UP000663860"/>
    </source>
</evidence>
<accession>A0A815B0P9</accession>
<protein>
    <submittedName>
        <fullName evidence="1">Uncharacterized protein</fullName>
    </submittedName>
</protein>
<evidence type="ECO:0000313" key="1">
    <source>
        <dbReference type="EMBL" id="CAF1267114.1"/>
    </source>
</evidence>
<organism evidence="1 2">
    <name type="scientific">Adineta steineri</name>
    <dbReference type="NCBI Taxonomy" id="433720"/>
    <lineage>
        <taxon>Eukaryota</taxon>
        <taxon>Metazoa</taxon>
        <taxon>Spiralia</taxon>
        <taxon>Gnathifera</taxon>
        <taxon>Rotifera</taxon>
        <taxon>Eurotatoria</taxon>
        <taxon>Bdelloidea</taxon>
        <taxon>Adinetida</taxon>
        <taxon>Adinetidae</taxon>
        <taxon>Adineta</taxon>
    </lineage>
</organism>
<dbReference type="AlphaFoldDB" id="A0A815B0P9"/>
<name>A0A815B0P9_9BILA</name>